<dbReference type="GeneID" id="76206006"/>
<keyword evidence="2" id="KW-1185">Reference proteome</keyword>
<organism evidence="1 2">
    <name type="scientific">Vulcanisaeta souniana JCM 11219</name>
    <dbReference type="NCBI Taxonomy" id="1293586"/>
    <lineage>
        <taxon>Archaea</taxon>
        <taxon>Thermoproteota</taxon>
        <taxon>Thermoprotei</taxon>
        <taxon>Thermoproteales</taxon>
        <taxon>Thermoproteaceae</taxon>
        <taxon>Vulcanisaeta</taxon>
    </lineage>
</organism>
<proteinExistence type="predicted"/>
<sequence>MTSRGVFSLMVLKMMVARELHRLGYVNTRDFPSLLTKISQYMDNSSNSIEPSDMIYLLDIIMVNGDKMTLSDEGIHYLRMLEILTNDASKFQ</sequence>
<gene>
    <name evidence="1" type="ORF">Vsou_04520</name>
</gene>
<dbReference type="EMBL" id="AP026830">
    <property type="protein sequence ID" value="BDR91359.1"/>
    <property type="molecule type" value="Genomic_DNA"/>
</dbReference>
<protein>
    <submittedName>
        <fullName evidence="1">Uncharacterized protein</fullName>
    </submittedName>
</protein>
<dbReference type="RefSeq" id="WP_054844288.1">
    <property type="nucleotide sequence ID" value="NZ_AP026830.1"/>
</dbReference>
<name>A0ABM8BKJ8_9CREN</name>
<evidence type="ECO:0000313" key="2">
    <source>
        <dbReference type="Proteomes" id="UP001060771"/>
    </source>
</evidence>
<accession>A0ABM8BKJ8</accession>
<evidence type="ECO:0000313" key="1">
    <source>
        <dbReference type="EMBL" id="BDR91359.1"/>
    </source>
</evidence>
<dbReference type="Proteomes" id="UP001060771">
    <property type="component" value="Chromosome"/>
</dbReference>
<reference evidence="2" key="1">
    <citation type="submission" date="2022-09" db="EMBL/GenBank/DDBJ databases">
        <title>Complete genome sequence of Vulcanisaeta souniana.</title>
        <authorList>
            <person name="Kato S."/>
            <person name="Itoh T."/>
            <person name="Ohkuma M."/>
        </authorList>
    </citation>
    <scope>NUCLEOTIDE SEQUENCE [LARGE SCALE GENOMIC DNA]</scope>
    <source>
        <strain evidence="2">JCM 11219</strain>
    </source>
</reference>